<dbReference type="Proteomes" id="UP000315369">
    <property type="component" value="Unassembled WGS sequence"/>
</dbReference>
<gene>
    <name evidence="2" type="ORF">FJV41_02400</name>
</gene>
<dbReference type="EMBL" id="VIFM01000005">
    <property type="protein sequence ID" value="TQF17659.1"/>
    <property type="molecule type" value="Genomic_DNA"/>
</dbReference>
<keyword evidence="3" id="KW-1185">Reference proteome</keyword>
<dbReference type="SMART" id="SM00855">
    <property type="entry name" value="PGAM"/>
    <property type="match status" value="1"/>
</dbReference>
<dbReference type="Gene3D" id="3.40.50.1240">
    <property type="entry name" value="Phosphoglycerate mutase-like"/>
    <property type="match status" value="1"/>
</dbReference>
<dbReference type="CDD" id="cd07067">
    <property type="entry name" value="HP_PGM_like"/>
    <property type="match status" value="1"/>
</dbReference>
<keyword evidence="1" id="KW-0378">Hydrolase</keyword>
<dbReference type="PANTHER" id="PTHR20935">
    <property type="entry name" value="PHOSPHOGLYCERATE MUTASE-RELATED"/>
    <property type="match status" value="1"/>
</dbReference>
<protein>
    <submittedName>
        <fullName evidence="2">Histidine phosphatase family protein</fullName>
    </submittedName>
</protein>
<dbReference type="InterPro" id="IPR013078">
    <property type="entry name" value="His_Pase_superF_clade-1"/>
</dbReference>
<accession>A0A540X903</accession>
<dbReference type="GO" id="GO:0016787">
    <property type="term" value="F:hydrolase activity"/>
    <property type="evidence" value="ECO:0007669"/>
    <property type="project" value="UniProtKB-KW"/>
</dbReference>
<dbReference type="AlphaFoldDB" id="A0A540X903"/>
<dbReference type="InterPro" id="IPR051021">
    <property type="entry name" value="Mito_Ser/Thr_phosphatase"/>
</dbReference>
<proteinExistence type="predicted"/>
<dbReference type="Pfam" id="PF00300">
    <property type="entry name" value="His_Phos_1"/>
    <property type="match status" value="2"/>
</dbReference>
<dbReference type="RefSeq" id="WP_141640744.1">
    <property type="nucleotide sequence ID" value="NZ_VIFM01000005.1"/>
</dbReference>
<dbReference type="SUPFAM" id="SSF53254">
    <property type="entry name" value="Phosphoglycerate mutase-like"/>
    <property type="match status" value="1"/>
</dbReference>
<sequence>MGVVYLIRHGQASFGAENYDQLSETGYIQARVLGEALKPRLTVDAVVTGTLTRHRQTAETCLTAMGTSLLPTRTPGFNEFDHDELVARHTPRYANHAALAEDLLGAADPRRAFQELFTQAVGRWVAGKHDAEYTEPWPKFRERCVRALDALIQGLGPSKTALVFTSGGPVTAICQHLLQIPDEHAFRLNWTLANCGITKVIYSDRGRYMSTLNEHAHFEGSQRALITYR</sequence>
<dbReference type="OrthoDB" id="280692at2"/>
<dbReference type="PANTHER" id="PTHR20935:SF0">
    <property type="entry name" value="SERINE_THREONINE-PROTEIN PHOSPHATASE PGAM5, MITOCHONDRIAL"/>
    <property type="match status" value="1"/>
</dbReference>
<reference evidence="2 3" key="1">
    <citation type="submission" date="2019-06" db="EMBL/GenBank/DDBJ databases">
        <authorList>
            <person name="Livingstone P."/>
            <person name="Whitworth D."/>
        </authorList>
    </citation>
    <scope>NUCLEOTIDE SEQUENCE [LARGE SCALE GENOMIC DNA]</scope>
    <source>
        <strain evidence="2 3">AM401</strain>
    </source>
</reference>
<name>A0A540X903_9BACT</name>
<dbReference type="InterPro" id="IPR029033">
    <property type="entry name" value="His_PPase_superfam"/>
</dbReference>
<evidence type="ECO:0000313" key="2">
    <source>
        <dbReference type="EMBL" id="TQF17659.1"/>
    </source>
</evidence>
<evidence type="ECO:0000313" key="3">
    <source>
        <dbReference type="Proteomes" id="UP000315369"/>
    </source>
</evidence>
<comment type="caution">
    <text evidence="2">The sequence shown here is derived from an EMBL/GenBank/DDBJ whole genome shotgun (WGS) entry which is preliminary data.</text>
</comment>
<evidence type="ECO:0000256" key="1">
    <source>
        <dbReference type="ARBA" id="ARBA00022801"/>
    </source>
</evidence>
<organism evidence="2 3">
    <name type="scientific">Myxococcus llanfairpwllgwyngyllgogerychwyrndrobwllllantysiliogogogochensis</name>
    <dbReference type="NCBI Taxonomy" id="2590453"/>
    <lineage>
        <taxon>Bacteria</taxon>
        <taxon>Pseudomonadati</taxon>
        <taxon>Myxococcota</taxon>
        <taxon>Myxococcia</taxon>
        <taxon>Myxococcales</taxon>
        <taxon>Cystobacterineae</taxon>
        <taxon>Myxococcaceae</taxon>
        <taxon>Myxococcus</taxon>
    </lineage>
</organism>